<proteinExistence type="predicted"/>
<accession>X1UEG7</accession>
<organism evidence="1">
    <name type="scientific">marine sediment metagenome</name>
    <dbReference type="NCBI Taxonomy" id="412755"/>
    <lineage>
        <taxon>unclassified sequences</taxon>
        <taxon>metagenomes</taxon>
        <taxon>ecological metagenomes</taxon>
    </lineage>
</organism>
<dbReference type="AlphaFoldDB" id="X1UEG7"/>
<sequence length="68" mass="7953">MPRLNSKFTFRLPYDINVVEGQVIDDLVLPLKNYQGKVIIHPPREVSRKTYDLSITSKDYIVGRYNLD</sequence>
<protein>
    <submittedName>
        <fullName evidence="1">Uncharacterized protein</fullName>
    </submittedName>
</protein>
<dbReference type="EMBL" id="BARW01026220">
    <property type="protein sequence ID" value="GAJ15909.1"/>
    <property type="molecule type" value="Genomic_DNA"/>
</dbReference>
<gene>
    <name evidence="1" type="ORF">S12H4_42805</name>
</gene>
<name>X1UEG7_9ZZZZ</name>
<evidence type="ECO:0000313" key="1">
    <source>
        <dbReference type="EMBL" id="GAJ15909.1"/>
    </source>
</evidence>
<comment type="caution">
    <text evidence="1">The sequence shown here is derived from an EMBL/GenBank/DDBJ whole genome shotgun (WGS) entry which is preliminary data.</text>
</comment>
<reference evidence="1" key="1">
    <citation type="journal article" date="2014" name="Front. Microbiol.">
        <title>High frequency of phylogenetically diverse reductive dehalogenase-homologous genes in deep subseafloor sedimentary metagenomes.</title>
        <authorList>
            <person name="Kawai M."/>
            <person name="Futagami T."/>
            <person name="Toyoda A."/>
            <person name="Takaki Y."/>
            <person name="Nishi S."/>
            <person name="Hori S."/>
            <person name="Arai W."/>
            <person name="Tsubouchi T."/>
            <person name="Morono Y."/>
            <person name="Uchiyama I."/>
            <person name="Ito T."/>
            <person name="Fujiyama A."/>
            <person name="Inagaki F."/>
            <person name="Takami H."/>
        </authorList>
    </citation>
    <scope>NUCLEOTIDE SEQUENCE</scope>
    <source>
        <strain evidence="1">Expedition CK06-06</strain>
    </source>
</reference>